<evidence type="ECO:0000256" key="2">
    <source>
        <dbReference type="ARBA" id="ARBA00022473"/>
    </source>
</evidence>
<comment type="subcellular location">
    <subcellularLocation>
        <location evidence="1">Nucleus</location>
    </subcellularLocation>
</comment>
<dbReference type="InterPro" id="IPR051095">
    <property type="entry name" value="Dros_DevTransReg"/>
</dbReference>
<evidence type="ECO:0000256" key="4">
    <source>
        <dbReference type="ARBA" id="ARBA00022902"/>
    </source>
</evidence>
<dbReference type="EMBL" id="QKKF02019844">
    <property type="protein sequence ID" value="RZF39413.1"/>
    <property type="molecule type" value="Genomic_DNA"/>
</dbReference>
<feature type="region of interest" description="Disordered" evidence="9">
    <location>
        <begin position="187"/>
        <end position="244"/>
    </location>
</feature>
<dbReference type="GO" id="GO:0045476">
    <property type="term" value="P:nurse cell apoptotic process"/>
    <property type="evidence" value="ECO:0007669"/>
    <property type="project" value="UniProtKB-ARBA"/>
</dbReference>
<evidence type="ECO:0000256" key="7">
    <source>
        <dbReference type="ARBA" id="ARBA00023242"/>
    </source>
</evidence>
<dbReference type="PANTHER" id="PTHR23110">
    <property type="entry name" value="BTB DOMAIN TRANSCRIPTION FACTOR"/>
    <property type="match status" value="1"/>
</dbReference>
<dbReference type="GO" id="GO:0007464">
    <property type="term" value="P:R3/R4 cell fate commitment"/>
    <property type="evidence" value="ECO:0007669"/>
    <property type="project" value="UniProtKB-ARBA"/>
</dbReference>
<keyword evidence="4" id="KW-0524">Neurogenesis</keyword>
<reference evidence="11 12" key="1">
    <citation type="journal article" date="2017" name="Gigascience">
        <title>Genome sequence of the small brown planthopper, Laodelphax striatellus.</title>
        <authorList>
            <person name="Zhu J."/>
            <person name="Jiang F."/>
            <person name="Wang X."/>
            <person name="Yang P."/>
            <person name="Bao Y."/>
            <person name="Zhao W."/>
            <person name="Wang W."/>
            <person name="Lu H."/>
            <person name="Wang Q."/>
            <person name="Cui N."/>
            <person name="Li J."/>
            <person name="Chen X."/>
            <person name="Luo L."/>
            <person name="Yu J."/>
            <person name="Kang L."/>
            <person name="Cui F."/>
        </authorList>
    </citation>
    <scope>NUCLEOTIDE SEQUENCE [LARGE SCALE GENOMIC DNA]</scope>
    <source>
        <strain evidence="11">Lst14</strain>
    </source>
</reference>
<dbReference type="GO" id="GO:0035167">
    <property type="term" value="P:larval lymph gland hemopoiesis"/>
    <property type="evidence" value="ECO:0007669"/>
    <property type="project" value="UniProtKB-ARBA"/>
</dbReference>
<dbReference type="STRING" id="195883.A0A482X116"/>
<comment type="function">
    <text evidence="8">Putative transcription factor required for axon growth and guidance in the central and peripheral nervous systems. Repels CNS axons away from the midline by promoting the expression of the midline repellent sli and its receptor robo.</text>
</comment>
<evidence type="ECO:0000256" key="9">
    <source>
        <dbReference type="SAM" id="MobiDB-lite"/>
    </source>
</evidence>
<dbReference type="GO" id="GO:0008406">
    <property type="term" value="P:gonad development"/>
    <property type="evidence" value="ECO:0007669"/>
    <property type="project" value="UniProtKB-ARBA"/>
</dbReference>
<dbReference type="GO" id="GO:0007526">
    <property type="term" value="P:larval somatic muscle development"/>
    <property type="evidence" value="ECO:0007669"/>
    <property type="project" value="UniProtKB-ARBA"/>
</dbReference>
<dbReference type="FunCoup" id="A0A482X116">
    <property type="interactions" value="225"/>
</dbReference>
<dbReference type="SMR" id="A0A482X116"/>
<dbReference type="GO" id="GO:0006357">
    <property type="term" value="P:regulation of transcription by RNA polymerase II"/>
    <property type="evidence" value="ECO:0007669"/>
    <property type="project" value="TreeGrafter"/>
</dbReference>
<proteinExistence type="predicted"/>
<dbReference type="GO" id="GO:0045467">
    <property type="term" value="P:R7 cell development"/>
    <property type="evidence" value="ECO:0007669"/>
    <property type="project" value="UniProtKB-ARBA"/>
</dbReference>
<sequence>MTAEQFCLRWNNHQRTLISAFDGLYENGTLVDCTLAADGQYLKAHKVVLCACSPYLEALLSQHYNQHPIVILKDVKFTELQAILEYMYRGEVNVTQEQLGHFLKAAEMLQVRGLTYSENKSGGVTAQIVSSKFSAASSDSEKNASVVKPQELKKKEKLPVLPATGSNSSSVDSLKLLPSKLVLDIPPISPVNNAKDESVSPKRKKLSNSGEVESANISSPGNKNSGSATNDEPSSAAAGNSKFVFEVDPMETEFNAQNIKVEEFSDDSYDSDTLVVDEENAAAAGGKQQEPGPSGAVADGWAVSQGDEHPEATKGEIFETSIDSEALALFSPIL</sequence>
<dbReference type="GO" id="GO:0005634">
    <property type="term" value="C:nucleus"/>
    <property type="evidence" value="ECO:0007669"/>
    <property type="project" value="UniProtKB-SubCell"/>
</dbReference>
<dbReference type="Gene3D" id="3.30.710.10">
    <property type="entry name" value="Potassium Channel Kv1.1, Chain A"/>
    <property type="match status" value="1"/>
</dbReference>
<gene>
    <name evidence="11" type="ORF">LSTR_LSTR000934</name>
</gene>
<name>A0A482X116_LAOST</name>
<accession>A0A482X116</accession>
<evidence type="ECO:0000256" key="3">
    <source>
        <dbReference type="ARBA" id="ARBA00022782"/>
    </source>
</evidence>
<feature type="region of interest" description="Disordered" evidence="9">
    <location>
        <begin position="278"/>
        <end position="314"/>
    </location>
</feature>
<dbReference type="SMART" id="SM00225">
    <property type="entry name" value="BTB"/>
    <property type="match status" value="1"/>
</dbReference>
<protein>
    <recommendedName>
        <fullName evidence="10">BTB domain-containing protein</fullName>
    </recommendedName>
</protein>
<dbReference type="GO" id="GO:0048813">
    <property type="term" value="P:dendrite morphogenesis"/>
    <property type="evidence" value="ECO:0007669"/>
    <property type="project" value="UniProtKB-ARBA"/>
</dbReference>
<keyword evidence="12" id="KW-1185">Reference proteome</keyword>
<dbReference type="Pfam" id="PF00651">
    <property type="entry name" value="BTB"/>
    <property type="match status" value="1"/>
</dbReference>
<evidence type="ECO:0000256" key="8">
    <source>
        <dbReference type="ARBA" id="ARBA00037382"/>
    </source>
</evidence>
<keyword evidence="7" id="KW-0539">Nucleus</keyword>
<keyword evidence="5" id="KW-0805">Transcription regulation</keyword>
<feature type="compositionally biased region" description="Polar residues" evidence="9">
    <location>
        <begin position="207"/>
        <end position="233"/>
    </location>
</feature>
<dbReference type="InterPro" id="IPR011333">
    <property type="entry name" value="SKP1/BTB/POZ_sf"/>
</dbReference>
<dbReference type="PROSITE" id="PS50097">
    <property type="entry name" value="BTB"/>
    <property type="match status" value="1"/>
</dbReference>
<dbReference type="GO" id="GO:0016199">
    <property type="term" value="P:axon midline choice point recognition"/>
    <property type="evidence" value="ECO:0007669"/>
    <property type="project" value="UniProtKB-ARBA"/>
</dbReference>
<comment type="caution">
    <text evidence="11">The sequence shown here is derived from an EMBL/GenBank/DDBJ whole genome shotgun (WGS) entry which is preliminary data.</text>
</comment>
<organism evidence="11 12">
    <name type="scientific">Laodelphax striatellus</name>
    <name type="common">Small brown planthopper</name>
    <name type="synonym">Delphax striatella</name>
    <dbReference type="NCBI Taxonomy" id="195883"/>
    <lineage>
        <taxon>Eukaryota</taxon>
        <taxon>Metazoa</taxon>
        <taxon>Ecdysozoa</taxon>
        <taxon>Arthropoda</taxon>
        <taxon>Hexapoda</taxon>
        <taxon>Insecta</taxon>
        <taxon>Pterygota</taxon>
        <taxon>Neoptera</taxon>
        <taxon>Paraneoptera</taxon>
        <taxon>Hemiptera</taxon>
        <taxon>Auchenorrhyncha</taxon>
        <taxon>Fulgoroidea</taxon>
        <taxon>Delphacidae</taxon>
        <taxon>Criomorphinae</taxon>
        <taxon>Laodelphax</taxon>
    </lineage>
</organism>
<keyword evidence="2" id="KW-0217">Developmental protein</keyword>
<evidence type="ECO:0000256" key="5">
    <source>
        <dbReference type="ARBA" id="ARBA00023015"/>
    </source>
</evidence>
<dbReference type="InterPro" id="IPR000210">
    <property type="entry name" value="BTB/POZ_dom"/>
</dbReference>
<evidence type="ECO:0000313" key="12">
    <source>
        <dbReference type="Proteomes" id="UP000291343"/>
    </source>
</evidence>
<evidence type="ECO:0000256" key="6">
    <source>
        <dbReference type="ARBA" id="ARBA00023163"/>
    </source>
</evidence>
<evidence type="ECO:0000313" key="11">
    <source>
        <dbReference type="EMBL" id="RZF39413.1"/>
    </source>
</evidence>
<dbReference type="OrthoDB" id="407106at2759"/>
<dbReference type="AlphaFoldDB" id="A0A482X116"/>
<dbReference type="PANTHER" id="PTHR23110:SF111">
    <property type="entry name" value="LONGITUDINALS LACKING PROTEIN, ISOFORMS F_I_K_T"/>
    <property type="match status" value="1"/>
</dbReference>
<keyword evidence="3" id="KW-0221">Differentiation</keyword>
<keyword evidence="6" id="KW-0804">Transcription</keyword>
<dbReference type="Proteomes" id="UP000291343">
    <property type="component" value="Unassembled WGS sequence"/>
</dbReference>
<evidence type="ECO:0000256" key="1">
    <source>
        <dbReference type="ARBA" id="ARBA00004123"/>
    </source>
</evidence>
<evidence type="ECO:0000259" key="10">
    <source>
        <dbReference type="PROSITE" id="PS50097"/>
    </source>
</evidence>
<dbReference type="CDD" id="cd18315">
    <property type="entry name" value="BTB_POZ_BAB-like"/>
    <property type="match status" value="1"/>
</dbReference>
<dbReference type="SUPFAM" id="SSF54695">
    <property type="entry name" value="POZ domain"/>
    <property type="match status" value="1"/>
</dbReference>
<dbReference type="InParanoid" id="A0A482X116"/>
<feature type="domain" description="BTB" evidence="10">
    <location>
        <begin position="31"/>
        <end position="96"/>
    </location>
</feature>